<dbReference type="SUPFAM" id="SSF56784">
    <property type="entry name" value="HAD-like"/>
    <property type="match status" value="1"/>
</dbReference>
<evidence type="ECO:0000313" key="1">
    <source>
        <dbReference type="EMBL" id="QIG45705.1"/>
    </source>
</evidence>
<dbReference type="EMBL" id="CP049257">
    <property type="protein sequence ID" value="QIG45705.1"/>
    <property type="molecule type" value="Genomic_DNA"/>
</dbReference>
<dbReference type="NCBIfam" id="TIGR01509">
    <property type="entry name" value="HAD-SF-IA-v3"/>
    <property type="match status" value="1"/>
</dbReference>
<protein>
    <submittedName>
        <fullName evidence="1">HAD-IA family hydrolase</fullName>
    </submittedName>
</protein>
<dbReference type="InterPro" id="IPR006439">
    <property type="entry name" value="HAD-SF_hydro_IA"/>
</dbReference>
<keyword evidence="1" id="KW-0378">Hydrolase</keyword>
<keyword evidence="2" id="KW-1185">Reference proteome</keyword>
<sequence length="175" mass="18800">MGEAEATRFLAEYDFMAFNHGLDSGTPWVEAAAELARTHPEWAEHAAAYREHFPTSLTGEVPGTVAIVRELSEAGVPMWGLTNWSAELYPHAPERFDFLGLLDDVVVSGAEGVAKPDPAIYAIVVARAGLPAADLVFVDDKEANVVGAIEAGLDGVLFTGADDLRRQLRDRGLPV</sequence>
<name>A0A6G6WKT3_9ACTN</name>
<dbReference type="GO" id="GO:0016787">
    <property type="term" value="F:hydrolase activity"/>
    <property type="evidence" value="ECO:0007669"/>
    <property type="project" value="UniProtKB-KW"/>
</dbReference>
<dbReference type="PANTHER" id="PTHR43611">
    <property type="entry name" value="ALPHA-D-GLUCOSE 1-PHOSPHATE PHOSPHATASE"/>
    <property type="match status" value="1"/>
</dbReference>
<proteinExistence type="predicted"/>
<dbReference type="InterPro" id="IPR036412">
    <property type="entry name" value="HAD-like_sf"/>
</dbReference>
<dbReference type="InterPro" id="IPR023214">
    <property type="entry name" value="HAD_sf"/>
</dbReference>
<evidence type="ECO:0000313" key="2">
    <source>
        <dbReference type="Proteomes" id="UP000502996"/>
    </source>
</evidence>
<gene>
    <name evidence="1" type="ORF">G5V58_02470</name>
</gene>
<dbReference type="AlphaFoldDB" id="A0A6G6WKT3"/>
<dbReference type="Proteomes" id="UP000502996">
    <property type="component" value="Chromosome"/>
</dbReference>
<dbReference type="Pfam" id="PF00702">
    <property type="entry name" value="Hydrolase"/>
    <property type="match status" value="1"/>
</dbReference>
<dbReference type="KEGG" id="nano:G5V58_02470"/>
<accession>A0A6G6WKT3</accession>
<dbReference type="Gene3D" id="3.40.50.1000">
    <property type="entry name" value="HAD superfamily/HAD-like"/>
    <property type="match status" value="1"/>
</dbReference>
<organism evidence="1 2">
    <name type="scientific">Nocardioides anomalus</name>
    <dbReference type="NCBI Taxonomy" id="2712223"/>
    <lineage>
        <taxon>Bacteria</taxon>
        <taxon>Bacillati</taxon>
        <taxon>Actinomycetota</taxon>
        <taxon>Actinomycetes</taxon>
        <taxon>Propionibacteriales</taxon>
        <taxon>Nocardioidaceae</taxon>
        <taxon>Nocardioides</taxon>
    </lineage>
</organism>
<dbReference type="PANTHER" id="PTHR43611:SF3">
    <property type="entry name" value="FLAVIN MONONUCLEOTIDE HYDROLASE 1, CHLOROPLATIC"/>
    <property type="match status" value="1"/>
</dbReference>
<reference evidence="1 2" key="1">
    <citation type="submission" date="2020-02" db="EMBL/GenBank/DDBJ databases">
        <title>Full genome sequence of Nocardioides sp. R-3366.</title>
        <authorList>
            <person name="Im W.-T."/>
        </authorList>
    </citation>
    <scope>NUCLEOTIDE SEQUENCE [LARGE SCALE GENOMIC DNA]</scope>
    <source>
        <strain evidence="1 2">R-3366</strain>
    </source>
</reference>